<keyword evidence="2" id="KW-1185">Reference proteome</keyword>
<organism evidence="1 2">
    <name type="scientific">Coniosporium uncinatum</name>
    <dbReference type="NCBI Taxonomy" id="93489"/>
    <lineage>
        <taxon>Eukaryota</taxon>
        <taxon>Fungi</taxon>
        <taxon>Dikarya</taxon>
        <taxon>Ascomycota</taxon>
        <taxon>Pezizomycotina</taxon>
        <taxon>Dothideomycetes</taxon>
        <taxon>Dothideomycetes incertae sedis</taxon>
        <taxon>Coniosporium</taxon>
    </lineage>
</organism>
<accession>A0ACC3D0A5</accession>
<evidence type="ECO:0000313" key="1">
    <source>
        <dbReference type="EMBL" id="KAK3059956.1"/>
    </source>
</evidence>
<reference evidence="1" key="1">
    <citation type="submission" date="2024-09" db="EMBL/GenBank/DDBJ databases">
        <title>Black Yeasts Isolated from many extreme environments.</title>
        <authorList>
            <person name="Coleine C."/>
            <person name="Stajich J.E."/>
            <person name="Selbmann L."/>
        </authorList>
    </citation>
    <scope>NUCLEOTIDE SEQUENCE</scope>
    <source>
        <strain evidence="1">CCFEE 5737</strain>
    </source>
</reference>
<sequence>MYAVMLHFEEAHTEDSPFVTTDSKASDVSLEKEPTKANMATATASNEEDEWVQCPEEDCGEMLSLVEFNDHLDLHASEKLSFDDTASRNIDLDSVGRSSSMGRRYTSHNNYSSSFSTDISPALRRKDGDPSSSAKSVLSRSVLDGFGDWVKAPFAPKRPMQRGYRLGKRELGPHAFEEQMPRWLYRQLEQGPKITRRNIITSSGRLAVEEEIENEDPGVMNVLAQLIELDRSVKTAYLCHPAVIQVSKLPNEGGFCGYRNIQMLVSYIQGAKAYGYKNFPGRMPGILELQDHIERAWNMGIDDVSRVQTGGIKGTRKYIGTPE</sequence>
<proteinExistence type="predicted"/>
<evidence type="ECO:0000313" key="2">
    <source>
        <dbReference type="Proteomes" id="UP001186974"/>
    </source>
</evidence>
<feature type="non-terminal residue" evidence="1">
    <location>
        <position position="323"/>
    </location>
</feature>
<comment type="caution">
    <text evidence="1">The sequence shown here is derived from an EMBL/GenBank/DDBJ whole genome shotgun (WGS) entry which is preliminary data.</text>
</comment>
<dbReference type="Proteomes" id="UP001186974">
    <property type="component" value="Unassembled WGS sequence"/>
</dbReference>
<protein>
    <submittedName>
        <fullName evidence="1">Uncharacterized protein</fullName>
    </submittedName>
</protein>
<gene>
    <name evidence="1" type="ORF">LTS18_009661</name>
</gene>
<dbReference type="EMBL" id="JAWDJW010008969">
    <property type="protein sequence ID" value="KAK3059956.1"/>
    <property type="molecule type" value="Genomic_DNA"/>
</dbReference>
<name>A0ACC3D0A5_9PEZI</name>